<dbReference type="RefSeq" id="WP_007108773.1">
    <property type="nucleotide sequence ID" value="NZ_JNCS01000001.1"/>
</dbReference>
<dbReference type="SUPFAM" id="SSF53335">
    <property type="entry name" value="S-adenosyl-L-methionine-dependent methyltransferases"/>
    <property type="match status" value="1"/>
</dbReference>
<accession>A0A482XZG4</accession>
<dbReference type="STRING" id="222984.GCA_000731985_00174"/>
<dbReference type="InterPro" id="IPR013216">
    <property type="entry name" value="Methyltransf_11"/>
</dbReference>
<protein>
    <submittedName>
        <fullName evidence="2">Methyltransferase domain-containing protein</fullName>
    </submittedName>
</protein>
<dbReference type="GO" id="GO:0008757">
    <property type="term" value="F:S-adenosylmethionine-dependent methyltransferase activity"/>
    <property type="evidence" value="ECO:0007669"/>
    <property type="project" value="InterPro"/>
</dbReference>
<keyword evidence="2" id="KW-0808">Transferase</keyword>
<keyword evidence="2" id="KW-0489">Methyltransferase</keyword>
<dbReference type="PANTHER" id="PTHR43591:SF24">
    <property type="entry name" value="2-METHOXY-6-POLYPRENYL-1,4-BENZOQUINOL METHYLASE, MITOCHONDRIAL"/>
    <property type="match status" value="1"/>
</dbReference>
<organism evidence="2 3">
    <name type="scientific">Natrinema altunense</name>
    <dbReference type="NCBI Taxonomy" id="222984"/>
    <lineage>
        <taxon>Archaea</taxon>
        <taxon>Methanobacteriati</taxon>
        <taxon>Methanobacteriota</taxon>
        <taxon>Stenosarchaea group</taxon>
        <taxon>Halobacteria</taxon>
        <taxon>Halobacteriales</taxon>
        <taxon>Natrialbaceae</taxon>
        <taxon>Natrinema</taxon>
    </lineage>
</organism>
<evidence type="ECO:0000259" key="1">
    <source>
        <dbReference type="Pfam" id="PF08241"/>
    </source>
</evidence>
<dbReference type="PANTHER" id="PTHR43591">
    <property type="entry name" value="METHYLTRANSFERASE"/>
    <property type="match status" value="1"/>
</dbReference>
<sequence>MTDPTESGEQSARHVWSAGRYPAMAPNMLPAIARLINVAGIDPGNRVLDVGCGTGNAALTARRAGAAVVGLDLAHDMLDLARENASLAGYDDITWLAGDAETLPVPDDAFDVVLSNFGHVFAPDSTRAGAELRRVTKPGGRVCFTAWSPTGVVGDLTEVLTDHVADSPSDPWSHLEWGDPDFVREQFAGVADCSFQRRLLEFRYATPHHFWREFAEESGPLSPVLRRMDDDDARAALRRDAVAALEDWFGDNAVRVEYLQVRAVVE</sequence>
<dbReference type="OrthoDB" id="8915at2157"/>
<dbReference type="Gene3D" id="3.40.50.150">
    <property type="entry name" value="Vaccinia Virus protein VP39"/>
    <property type="match status" value="1"/>
</dbReference>
<dbReference type="CDD" id="cd02440">
    <property type="entry name" value="AdoMet_MTases"/>
    <property type="match status" value="1"/>
</dbReference>
<dbReference type="InterPro" id="IPR029063">
    <property type="entry name" value="SAM-dependent_MTases_sf"/>
</dbReference>
<feature type="domain" description="Methyltransferase type 11" evidence="1">
    <location>
        <begin position="48"/>
        <end position="144"/>
    </location>
</feature>
<dbReference type="EMBL" id="SHMR01000001">
    <property type="protein sequence ID" value="RZH67970.1"/>
    <property type="molecule type" value="Genomic_DNA"/>
</dbReference>
<dbReference type="Pfam" id="PF08241">
    <property type="entry name" value="Methyltransf_11"/>
    <property type="match status" value="1"/>
</dbReference>
<reference evidence="2 3" key="1">
    <citation type="submission" date="2019-02" db="EMBL/GenBank/DDBJ databases">
        <title>Genome analysis provides insights into bioremediation potentialities and Haloocin production by Natrinema altunense strain 4.1R isolated from Chott Douz in Tunisian desert.</title>
        <authorList>
            <person name="Najjari A."/>
            <person name="Youssef N."/>
            <person name="Ben Dhia O."/>
            <person name="Ferjani R."/>
            <person name="El Hidri D."/>
            <person name="Ouzari H.I."/>
            <person name="Cherif A."/>
        </authorList>
    </citation>
    <scope>NUCLEOTIDE SEQUENCE [LARGE SCALE GENOMIC DNA]</scope>
    <source>
        <strain evidence="2 3">4.1R</strain>
    </source>
</reference>
<comment type="caution">
    <text evidence="2">The sequence shown here is derived from an EMBL/GenBank/DDBJ whole genome shotgun (WGS) entry which is preliminary data.</text>
</comment>
<evidence type="ECO:0000313" key="3">
    <source>
        <dbReference type="Proteomes" id="UP000292704"/>
    </source>
</evidence>
<dbReference type="GO" id="GO:0032259">
    <property type="term" value="P:methylation"/>
    <property type="evidence" value="ECO:0007669"/>
    <property type="project" value="UniProtKB-KW"/>
</dbReference>
<dbReference type="AlphaFoldDB" id="A0A482XZG4"/>
<name>A0A482XZG4_9EURY</name>
<evidence type="ECO:0000313" key="2">
    <source>
        <dbReference type="EMBL" id="RZH67970.1"/>
    </source>
</evidence>
<dbReference type="Proteomes" id="UP000292704">
    <property type="component" value="Unassembled WGS sequence"/>
</dbReference>
<proteinExistence type="predicted"/>
<gene>
    <name evidence="2" type="ORF">ELS17_00380</name>
</gene>